<keyword evidence="1" id="KW-0479">Metal-binding</keyword>
<dbReference type="InterPro" id="IPR037523">
    <property type="entry name" value="VOC_core"/>
</dbReference>
<dbReference type="EMBL" id="CAEZWR010000186">
    <property type="protein sequence ID" value="CAB4675101.1"/>
    <property type="molecule type" value="Genomic_DNA"/>
</dbReference>
<dbReference type="GO" id="GO:0004493">
    <property type="term" value="F:methylmalonyl-CoA epimerase activity"/>
    <property type="evidence" value="ECO:0007669"/>
    <property type="project" value="TreeGrafter"/>
</dbReference>
<dbReference type="EMBL" id="CAEZVB010000009">
    <property type="protein sequence ID" value="CAB4615908.1"/>
    <property type="molecule type" value="Genomic_DNA"/>
</dbReference>
<protein>
    <submittedName>
        <fullName evidence="3">Unannotated protein</fullName>
    </submittedName>
</protein>
<accession>A0A6J6I592</accession>
<dbReference type="GO" id="GO:0046872">
    <property type="term" value="F:metal ion binding"/>
    <property type="evidence" value="ECO:0007669"/>
    <property type="project" value="UniProtKB-KW"/>
</dbReference>
<dbReference type="AlphaFoldDB" id="A0A6J6I592"/>
<dbReference type="PANTHER" id="PTHR43048:SF3">
    <property type="entry name" value="METHYLMALONYL-COA EPIMERASE, MITOCHONDRIAL"/>
    <property type="match status" value="1"/>
</dbReference>
<evidence type="ECO:0000256" key="1">
    <source>
        <dbReference type="ARBA" id="ARBA00022723"/>
    </source>
</evidence>
<name>A0A6J6I592_9ZZZZ</name>
<dbReference type="PANTHER" id="PTHR43048">
    <property type="entry name" value="METHYLMALONYL-COA EPIMERASE"/>
    <property type="match status" value="1"/>
</dbReference>
<proteinExistence type="predicted"/>
<organism evidence="3">
    <name type="scientific">freshwater metagenome</name>
    <dbReference type="NCBI Taxonomy" id="449393"/>
    <lineage>
        <taxon>unclassified sequences</taxon>
        <taxon>metagenomes</taxon>
        <taxon>ecological metagenomes</taxon>
    </lineage>
</organism>
<sequence length="296" mass="32952">MSTSASAGIVEQTYFHRLAIATPDHQEFIDWFSHLLGTVTIDARYLQPHGIPFGLEQTPTQARESGADLNTIWLGTMPFVIFSADSPQSPIASFIEKFGTALHSVAWHVPDLWKADATLRRHGYRLTGYDIPGRHFFIHPADTSWMLIEISDTHFAQDPRDYDDVLPARPVDSIVKDAQFAWLTMAAQEPRASADNIATLFETSEVSGYPTDAGQEVIDLKVYDIITRFSKRDETSSERDHLHSMCFAVPDLADTCDRLRAAGIRITSQDDTSAWSEAADTHGLLMQWVSAASLPA</sequence>
<dbReference type="PROSITE" id="PS51819">
    <property type="entry name" value="VOC"/>
    <property type="match status" value="1"/>
</dbReference>
<evidence type="ECO:0000313" key="3">
    <source>
        <dbReference type="EMBL" id="CAB4615908.1"/>
    </source>
</evidence>
<dbReference type="GO" id="GO:0046491">
    <property type="term" value="P:L-methylmalonyl-CoA metabolic process"/>
    <property type="evidence" value="ECO:0007669"/>
    <property type="project" value="TreeGrafter"/>
</dbReference>
<dbReference type="InterPro" id="IPR051785">
    <property type="entry name" value="MMCE/EMCE_epimerase"/>
</dbReference>
<reference evidence="3" key="1">
    <citation type="submission" date="2020-05" db="EMBL/GenBank/DDBJ databases">
        <authorList>
            <person name="Chiriac C."/>
            <person name="Salcher M."/>
            <person name="Ghai R."/>
            <person name="Kavagutti S V."/>
        </authorList>
    </citation>
    <scope>NUCLEOTIDE SEQUENCE</scope>
</reference>
<dbReference type="Gene3D" id="3.10.180.10">
    <property type="entry name" value="2,3-Dihydroxybiphenyl 1,2-Dioxygenase, domain 1"/>
    <property type="match status" value="2"/>
</dbReference>
<evidence type="ECO:0000313" key="4">
    <source>
        <dbReference type="EMBL" id="CAB4675101.1"/>
    </source>
</evidence>
<dbReference type="InterPro" id="IPR029068">
    <property type="entry name" value="Glyas_Bleomycin-R_OHBP_Dase"/>
</dbReference>
<gene>
    <name evidence="3" type="ORF">UFOPK1908_00370</name>
    <name evidence="4" type="ORF">UFOPK2282_01308</name>
</gene>
<feature type="domain" description="VOC" evidence="2">
    <location>
        <begin position="14"/>
        <end position="153"/>
    </location>
</feature>
<dbReference type="SUPFAM" id="SSF54593">
    <property type="entry name" value="Glyoxalase/Bleomycin resistance protein/Dihydroxybiphenyl dioxygenase"/>
    <property type="match status" value="1"/>
</dbReference>
<dbReference type="Pfam" id="PF13669">
    <property type="entry name" value="Glyoxalase_4"/>
    <property type="match status" value="1"/>
</dbReference>
<evidence type="ECO:0000259" key="2">
    <source>
        <dbReference type="PROSITE" id="PS51819"/>
    </source>
</evidence>